<keyword evidence="7" id="KW-1185">Reference proteome</keyword>
<reference evidence="6 7" key="1">
    <citation type="submission" date="2022-03" db="EMBL/GenBank/DDBJ databases">
        <authorList>
            <person name="Nunn A."/>
            <person name="Chopra R."/>
            <person name="Nunn A."/>
            <person name="Contreras Garrido A."/>
        </authorList>
    </citation>
    <scope>NUCLEOTIDE SEQUENCE [LARGE SCALE GENOMIC DNA]</scope>
</reference>
<dbReference type="InterPro" id="IPR051183">
    <property type="entry name" value="U1_U11-U12_snRNP_70-35kDa"/>
</dbReference>
<sequence>MGSSKKSKPNLLGKRKPEDDLATKPIPKRHKEKEITKEQLKGRVELLETKSDQAKPSLHASNKGRRVSCGYIEFASADEAKNVRVLEKKNDVGQVVRVRRLVNNPIKYRSSGYVEFASANEAKKALEKKKGEYLHDCQIFLDVANGTDRKYIPPVINFFEDVGQVVSVRLIVNEEGKHVGHCFVEFASTDEAKWALENKNGEYLHDHKILLMKGQDQTPDSVEHQFLQRCWTIKKSGKRVGKGFVEFTSANVAKKALEKKNGEYLLDCQIFLDVAKTNPRHNRRIFKRVGKVVRARLMVDHRGELVGCCFVEFSSADEAKKAVKRKDGGLVYVNMAEIAPYPFRRRRRVQLVQACKEALSFVIKSTLGEVFWCTWRDDKGYEDNLRREGLGLMNKPKLELKKPQAIFCGTKTVLAEEEALVC</sequence>
<dbReference type="PANTHER" id="PTHR13952:SF21">
    <property type="entry name" value="POLYNUCLEOTIDE ADENYLYLTRANSFERASE DOMAIN_RNA RECOGNITION MOTIF PROTEIN-RELATED"/>
    <property type="match status" value="1"/>
</dbReference>
<dbReference type="InterPro" id="IPR000504">
    <property type="entry name" value="RRM_dom"/>
</dbReference>
<dbReference type="GO" id="GO:0071004">
    <property type="term" value="C:U2-type prespliceosome"/>
    <property type="evidence" value="ECO:0007669"/>
    <property type="project" value="TreeGrafter"/>
</dbReference>
<dbReference type="Proteomes" id="UP000836841">
    <property type="component" value="Chromosome 5"/>
</dbReference>
<dbReference type="GO" id="GO:0071011">
    <property type="term" value="C:precatalytic spliceosome"/>
    <property type="evidence" value="ECO:0007669"/>
    <property type="project" value="TreeGrafter"/>
</dbReference>
<dbReference type="PROSITE" id="PS50102">
    <property type="entry name" value="RRM"/>
    <property type="match status" value="3"/>
</dbReference>
<evidence type="ECO:0000313" key="6">
    <source>
        <dbReference type="EMBL" id="CAH2066382.1"/>
    </source>
</evidence>
<evidence type="ECO:0000256" key="1">
    <source>
        <dbReference type="ARBA" id="ARBA00004123"/>
    </source>
</evidence>
<evidence type="ECO:0000256" key="4">
    <source>
        <dbReference type="SAM" id="MobiDB-lite"/>
    </source>
</evidence>
<evidence type="ECO:0000259" key="5">
    <source>
        <dbReference type="PROSITE" id="PS50102"/>
    </source>
</evidence>
<dbReference type="InterPro" id="IPR012677">
    <property type="entry name" value="Nucleotide-bd_a/b_plait_sf"/>
</dbReference>
<evidence type="ECO:0000256" key="3">
    <source>
        <dbReference type="PROSITE-ProRule" id="PRU00176"/>
    </source>
</evidence>
<feature type="region of interest" description="Disordered" evidence="4">
    <location>
        <begin position="1"/>
        <end position="38"/>
    </location>
</feature>
<feature type="domain" description="RRM" evidence="5">
    <location>
        <begin position="268"/>
        <end position="354"/>
    </location>
</feature>
<accession>A0AAU9SMZ6</accession>
<organism evidence="6 7">
    <name type="scientific">Thlaspi arvense</name>
    <name type="common">Field penny-cress</name>
    <dbReference type="NCBI Taxonomy" id="13288"/>
    <lineage>
        <taxon>Eukaryota</taxon>
        <taxon>Viridiplantae</taxon>
        <taxon>Streptophyta</taxon>
        <taxon>Embryophyta</taxon>
        <taxon>Tracheophyta</taxon>
        <taxon>Spermatophyta</taxon>
        <taxon>Magnoliopsida</taxon>
        <taxon>eudicotyledons</taxon>
        <taxon>Gunneridae</taxon>
        <taxon>Pentapetalae</taxon>
        <taxon>rosids</taxon>
        <taxon>malvids</taxon>
        <taxon>Brassicales</taxon>
        <taxon>Brassicaceae</taxon>
        <taxon>Thlaspideae</taxon>
        <taxon>Thlaspi</taxon>
    </lineage>
</organism>
<dbReference type="SMART" id="SM00360">
    <property type="entry name" value="RRM"/>
    <property type="match status" value="3"/>
</dbReference>
<evidence type="ECO:0000256" key="2">
    <source>
        <dbReference type="ARBA" id="ARBA00023242"/>
    </source>
</evidence>
<keyword evidence="3" id="KW-0694">RNA-binding</keyword>
<dbReference type="AlphaFoldDB" id="A0AAU9SMZ6"/>
<gene>
    <name evidence="6" type="ORF">TAV2_LOCUS17896</name>
</gene>
<dbReference type="Gene3D" id="3.30.70.330">
    <property type="match status" value="4"/>
</dbReference>
<feature type="domain" description="RRM" evidence="5">
    <location>
        <begin position="155"/>
        <end position="216"/>
    </location>
</feature>
<dbReference type="Pfam" id="PF00076">
    <property type="entry name" value="RRM_1"/>
    <property type="match status" value="4"/>
</dbReference>
<evidence type="ECO:0000313" key="7">
    <source>
        <dbReference type="Proteomes" id="UP000836841"/>
    </source>
</evidence>
<dbReference type="GO" id="GO:0005685">
    <property type="term" value="C:U1 snRNP"/>
    <property type="evidence" value="ECO:0007669"/>
    <property type="project" value="TreeGrafter"/>
</dbReference>
<dbReference type="PANTHER" id="PTHR13952">
    <property type="entry name" value="U1 SMALL NUCLEAR RIBONUCLEOPROTEIN 70 KD"/>
    <property type="match status" value="1"/>
</dbReference>
<feature type="domain" description="RRM" evidence="5">
    <location>
        <begin position="65"/>
        <end position="146"/>
    </location>
</feature>
<dbReference type="InterPro" id="IPR035979">
    <property type="entry name" value="RBD_domain_sf"/>
</dbReference>
<dbReference type="GO" id="GO:0030619">
    <property type="term" value="F:U1 snRNA binding"/>
    <property type="evidence" value="ECO:0007669"/>
    <property type="project" value="TreeGrafter"/>
</dbReference>
<dbReference type="SUPFAM" id="SSF54928">
    <property type="entry name" value="RNA-binding domain, RBD"/>
    <property type="match status" value="3"/>
</dbReference>
<dbReference type="EMBL" id="OU466861">
    <property type="protein sequence ID" value="CAH2066382.1"/>
    <property type="molecule type" value="Genomic_DNA"/>
</dbReference>
<dbReference type="CDD" id="cd00590">
    <property type="entry name" value="RRM_SF"/>
    <property type="match status" value="2"/>
</dbReference>
<dbReference type="GO" id="GO:0000398">
    <property type="term" value="P:mRNA splicing, via spliceosome"/>
    <property type="evidence" value="ECO:0007669"/>
    <property type="project" value="TreeGrafter"/>
</dbReference>
<keyword evidence="2" id="KW-0539">Nucleus</keyword>
<protein>
    <recommendedName>
        <fullName evidence="5">RRM domain-containing protein</fullName>
    </recommendedName>
</protein>
<comment type="subcellular location">
    <subcellularLocation>
        <location evidence="1">Nucleus</location>
    </subcellularLocation>
</comment>
<name>A0AAU9SMZ6_THLAR</name>
<dbReference type="GO" id="GO:0003729">
    <property type="term" value="F:mRNA binding"/>
    <property type="evidence" value="ECO:0007669"/>
    <property type="project" value="TreeGrafter"/>
</dbReference>
<proteinExistence type="predicted"/>